<sequence length="289" mass="32369">MKILKKRMYIPILCMSAIIFLFFFQTYVNEPNIQAKSAILMDAESGKIVYKKNEDIPFAPASMSKMMTEYIVLEQIEKGNLKWNDSVTISSNTMNSEGVKLNVNEGDRLTVRELFHAMVISSANNAAVALAEHISKSEKDFTLVMNEKAKQLQLSAHTHFVNATGLANEKNEESQMTALDVAKLAQHLLKNYPNVLEVTKLTSFNLRGATLKTTDKTLYPSNRKLYFQGVDGLKTGFTDAAGYCFTGTAKKDGKRMISVVMGTNSDAKRFIETKKLLSYGFNELYIPIL</sequence>
<name>A0A9W5QVZ4_BACCE</name>
<dbReference type="GO" id="GO:0009252">
    <property type="term" value="P:peptidoglycan biosynthetic process"/>
    <property type="evidence" value="ECO:0007669"/>
    <property type="project" value="UniProtKB-KW"/>
</dbReference>
<keyword evidence="10" id="KW-0472">Membrane</keyword>
<reference evidence="12 13" key="1">
    <citation type="submission" date="2012-12" db="EMBL/GenBank/DDBJ databases">
        <title>The Genome Sequence of Bacillus cereus HuB4-4.</title>
        <authorList>
            <consortium name="The Broad Institute Genome Sequencing Platform"/>
            <consortium name="The Broad Institute Genome Sequencing Center for Infectious Disease"/>
            <person name="Feldgarden M."/>
            <person name="Van der Auwera G.A."/>
            <person name="Mahillon J."/>
            <person name="Duprez V."/>
            <person name="Timmery S."/>
            <person name="Mattelet C."/>
            <person name="Dierick K."/>
            <person name="Sun M."/>
            <person name="Yu Z."/>
            <person name="Zhu L."/>
            <person name="Hu X."/>
            <person name="Shank E.B."/>
            <person name="Swiecicka I."/>
            <person name="Hansen B.M."/>
            <person name="Andrup L."/>
            <person name="Walker B."/>
            <person name="Young S.K."/>
            <person name="Zeng Q."/>
            <person name="Gargeya S."/>
            <person name="Fitzgerald M."/>
            <person name="Haas B."/>
            <person name="Abouelleil A."/>
            <person name="Alvarado L."/>
            <person name="Arachchi H.M."/>
            <person name="Berlin A.M."/>
            <person name="Chapman S.B."/>
            <person name="Dewar J."/>
            <person name="Goldberg J."/>
            <person name="Griggs A."/>
            <person name="Gujja S."/>
            <person name="Hansen M."/>
            <person name="Howarth C."/>
            <person name="Imamovic A."/>
            <person name="Larimer J."/>
            <person name="McCowan C."/>
            <person name="Murphy C."/>
            <person name="Neiman D."/>
            <person name="Pearson M."/>
            <person name="Priest M."/>
            <person name="Roberts A."/>
            <person name="Saif S."/>
            <person name="Shea T."/>
            <person name="Sisk P."/>
            <person name="Sykes S."/>
            <person name="Wortman J."/>
            <person name="Nusbaum C."/>
            <person name="Birren B."/>
        </authorList>
    </citation>
    <scope>NUCLEOTIDE SEQUENCE [LARGE SCALE GENOMIC DNA]</scope>
    <source>
        <strain evidence="12 13">HuB4-4</strain>
    </source>
</reference>
<dbReference type="AlphaFoldDB" id="A0A9W5QVZ4"/>
<evidence type="ECO:0000256" key="5">
    <source>
        <dbReference type="ARBA" id="ARBA00022984"/>
    </source>
</evidence>
<comment type="similarity">
    <text evidence="1 9">Belongs to the peptidase S11 family.</text>
</comment>
<keyword evidence="10" id="KW-1133">Transmembrane helix</keyword>
<keyword evidence="2" id="KW-0732">Signal</keyword>
<dbReference type="Gene3D" id="3.40.710.10">
    <property type="entry name" value="DD-peptidase/beta-lactamase superfamily"/>
    <property type="match status" value="1"/>
</dbReference>
<dbReference type="InterPro" id="IPR018044">
    <property type="entry name" value="Peptidase_S11"/>
</dbReference>
<dbReference type="RefSeq" id="WP_016098246.1">
    <property type="nucleotide sequence ID" value="NZ_KB976537.1"/>
</dbReference>
<comment type="caution">
    <text evidence="12">The sequence shown here is derived from an EMBL/GenBank/DDBJ whole genome shotgun (WGS) entry which is preliminary data.</text>
</comment>
<evidence type="ECO:0000256" key="1">
    <source>
        <dbReference type="ARBA" id="ARBA00007164"/>
    </source>
</evidence>
<evidence type="ECO:0000259" key="11">
    <source>
        <dbReference type="Pfam" id="PF00768"/>
    </source>
</evidence>
<evidence type="ECO:0000256" key="9">
    <source>
        <dbReference type="RuleBase" id="RU004016"/>
    </source>
</evidence>
<dbReference type="PRINTS" id="PR00725">
    <property type="entry name" value="DADACBPTASE1"/>
</dbReference>
<feature type="active site" description="Acyl-ester intermediate" evidence="7">
    <location>
        <position position="62"/>
    </location>
</feature>
<dbReference type="Proteomes" id="UP000014009">
    <property type="component" value="Unassembled WGS sequence"/>
</dbReference>
<proteinExistence type="inferred from homology"/>
<dbReference type="SUPFAM" id="SSF56601">
    <property type="entry name" value="beta-lactamase/transpeptidase-like"/>
    <property type="match status" value="1"/>
</dbReference>
<evidence type="ECO:0000256" key="2">
    <source>
        <dbReference type="ARBA" id="ARBA00022729"/>
    </source>
</evidence>
<dbReference type="GO" id="GO:0071555">
    <property type="term" value="P:cell wall organization"/>
    <property type="evidence" value="ECO:0007669"/>
    <property type="project" value="UniProtKB-KW"/>
</dbReference>
<keyword evidence="6" id="KW-0961">Cell wall biogenesis/degradation</keyword>
<evidence type="ECO:0000313" key="13">
    <source>
        <dbReference type="Proteomes" id="UP000014009"/>
    </source>
</evidence>
<evidence type="ECO:0000256" key="4">
    <source>
        <dbReference type="ARBA" id="ARBA00022960"/>
    </source>
</evidence>
<dbReference type="EMBL" id="AHEF01000042">
    <property type="protein sequence ID" value="EOP90472.1"/>
    <property type="molecule type" value="Genomic_DNA"/>
</dbReference>
<keyword evidence="4" id="KW-0133">Cell shape</keyword>
<keyword evidence="5" id="KW-0573">Peptidoglycan synthesis</keyword>
<evidence type="ECO:0000256" key="3">
    <source>
        <dbReference type="ARBA" id="ARBA00022801"/>
    </source>
</evidence>
<organism evidence="12 13">
    <name type="scientific">Bacillus cereus HuB4-4</name>
    <dbReference type="NCBI Taxonomy" id="1053211"/>
    <lineage>
        <taxon>Bacteria</taxon>
        <taxon>Bacillati</taxon>
        <taxon>Bacillota</taxon>
        <taxon>Bacilli</taxon>
        <taxon>Bacillales</taxon>
        <taxon>Bacillaceae</taxon>
        <taxon>Bacillus</taxon>
        <taxon>Bacillus cereus group</taxon>
    </lineage>
</organism>
<protein>
    <recommendedName>
        <fullName evidence="11">Peptidase S11 D-alanyl-D-alanine carboxypeptidase A N-terminal domain-containing protein</fullName>
    </recommendedName>
</protein>
<evidence type="ECO:0000256" key="8">
    <source>
        <dbReference type="PIRSR" id="PIRSR618044-2"/>
    </source>
</evidence>
<evidence type="ECO:0000256" key="10">
    <source>
        <dbReference type="SAM" id="Phobius"/>
    </source>
</evidence>
<dbReference type="GO" id="GO:0008360">
    <property type="term" value="P:regulation of cell shape"/>
    <property type="evidence" value="ECO:0007669"/>
    <property type="project" value="UniProtKB-KW"/>
</dbReference>
<evidence type="ECO:0000256" key="6">
    <source>
        <dbReference type="ARBA" id="ARBA00023316"/>
    </source>
</evidence>
<accession>A0A9W5QVZ4</accession>
<keyword evidence="10" id="KW-0812">Transmembrane</keyword>
<dbReference type="InterPro" id="IPR001967">
    <property type="entry name" value="Peptidase_S11_N"/>
</dbReference>
<dbReference type="PANTHER" id="PTHR21581:SF11">
    <property type="entry name" value="D-ALANYL-D-ALANINE CARBOXYPEPTIDASE DACA"/>
    <property type="match status" value="1"/>
</dbReference>
<evidence type="ECO:0000313" key="12">
    <source>
        <dbReference type="EMBL" id="EOP90472.1"/>
    </source>
</evidence>
<dbReference type="Pfam" id="PF00768">
    <property type="entry name" value="Peptidase_S11"/>
    <property type="match status" value="1"/>
</dbReference>
<feature type="domain" description="Peptidase S11 D-alanyl-D-alanine carboxypeptidase A N-terminal" evidence="11">
    <location>
        <begin position="26"/>
        <end position="264"/>
    </location>
</feature>
<feature type="transmembrane region" description="Helical" evidence="10">
    <location>
        <begin position="9"/>
        <end position="28"/>
    </location>
</feature>
<evidence type="ECO:0000256" key="7">
    <source>
        <dbReference type="PIRSR" id="PIRSR618044-1"/>
    </source>
</evidence>
<feature type="active site" evidence="7">
    <location>
        <position position="122"/>
    </location>
</feature>
<dbReference type="GO" id="GO:0009002">
    <property type="term" value="F:serine-type D-Ala-D-Ala carboxypeptidase activity"/>
    <property type="evidence" value="ECO:0007669"/>
    <property type="project" value="InterPro"/>
</dbReference>
<dbReference type="GO" id="GO:0006508">
    <property type="term" value="P:proteolysis"/>
    <property type="evidence" value="ECO:0007669"/>
    <property type="project" value="InterPro"/>
</dbReference>
<feature type="active site" description="Proton acceptor" evidence="7">
    <location>
        <position position="65"/>
    </location>
</feature>
<gene>
    <name evidence="12" type="ORF">IGM_02164</name>
</gene>
<dbReference type="InterPro" id="IPR012338">
    <property type="entry name" value="Beta-lactam/transpept-like"/>
</dbReference>
<keyword evidence="3" id="KW-0378">Hydrolase</keyword>
<feature type="binding site" evidence="8">
    <location>
        <position position="234"/>
    </location>
    <ligand>
        <name>substrate</name>
    </ligand>
</feature>
<dbReference type="PANTHER" id="PTHR21581">
    <property type="entry name" value="D-ALANYL-D-ALANINE CARBOXYPEPTIDASE"/>
    <property type="match status" value="1"/>
</dbReference>